<evidence type="ECO:0000259" key="7">
    <source>
        <dbReference type="PROSITE" id="PS50850"/>
    </source>
</evidence>
<sequence>MALFAVGTDGFIIAGLLPQIAADLDVSVAVAGQLVTAFALAFAVSAPILGALTSGMDRRAALLLALAIFVVGNAATAMGPNYEIVIIARVVTAMGAGLIGAAAFSAAAAIAPEQRRGRALAFVMGGLTLAIAFGLPAGTLIGGADWRLTLWAVAALGVVAAAGVTVALGPISLPAVTLRDRLAPLREIRVFGMLAVTVLTLAGTHVLYTYISPAVAGATGGSATSLTVVLLAWGVGNMVGNMAAGRLADRFPPRQVVSWGLAAAAVMLGISPQATGDFAMTIVWAVLWGVCVSLPVVPQQSRLVAHAPDAAAVLLGLNNSAIYVGVALGGALGGLLQEQLTPAGLGLAGAAVSVAGLLANLATRRAVPRADATDRSPGSHGSHTLR</sequence>
<dbReference type="InterPro" id="IPR001958">
    <property type="entry name" value="Tet-R_TetA/multi-R_MdtG-like"/>
</dbReference>
<evidence type="ECO:0000256" key="4">
    <source>
        <dbReference type="ARBA" id="ARBA00022989"/>
    </source>
</evidence>
<dbReference type="InterPro" id="IPR011701">
    <property type="entry name" value="MFS"/>
</dbReference>
<dbReference type="Proteomes" id="UP001501666">
    <property type="component" value="Unassembled WGS sequence"/>
</dbReference>
<accession>A0ABN3T5C6</accession>
<dbReference type="InterPro" id="IPR020846">
    <property type="entry name" value="MFS_dom"/>
</dbReference>
<dbReference type="InterPro" id="IPR050189">
    <property type="entry name" value="MFS_Efflux_Transporters"/>
</dbReference>
<keyword evidence="9" id="KW-1185">Reference proteome</keyword>
<gene>
    <name evidence="8" type="ORF">GCM10010412_085500</name>
</gene>
<evidence type="ECO:0000256" key="3">
    <source>
        <dbReference type="ARBA" id="ARBA00022692"/>
    </source>
</evidence>
<dbReference type="SUPFAM" id="SSF103473">
    <property type="entry name" value="MFS general substrate transporter"/>
    <property type="match status" value="1"/>
</dbReference>
<feature type="transmembrane region" description="Helical" evidence="6">
    <location>
        <begin position="223"/>
        <end position="244"/>
    </location>
</feature>
<dbReference type="PROSITE" id="PS50850">
    <property type="entry name" value="MFS"/>
    <property type="match status" value="1"/>
</dbReference>
<feature type="transmembrane region" description="Helical" evidence="6">
    <location>
        <begin position="84"/>
        <end position="107"/>
    </location>
</feature>
<feature type="transmembrane region" description="Helical" evidence="6">
    <location>
        <begin position="256"/>
        <end position="272"/>
    </location>
</feature>
<evidence type="ECO:0000256" key="2">
    <source>
        <dbReference type="ARBA" id="ARBA00022475"/>
    </source>
</evidence>
<feature type="transmembrane region" description="Helical" evidence="6">
    <location>
        <begin position="119"/>
        <end position="142"/>
    </location>
</feature>
<evidence type="ECO:0000313" key="8">
    <source>
        <dbReference type="EMBL" id="GAA2693778.1"/>
    </source>
</evidence>
<feature type="transmembrane region" description="Helical" evidence="6">
    <location>
        <begin position="278"/>
        <end position="298"/>
    </location>
</feature>
<dbReference type="PRINTS" id="PR01035">
    <property type="entry name" value="TCRTETA"/>
</dbReference>
<dbReference type="InterPro" id="IPR036259">
    <property type="entry name" value="MFS_trans_sf"/>
</dbReference>
<comment type="subcellular location">
    <subcellularLocation>
        <location evidence="1">Cell membrane</location>
        <topology evidence="1">Multi-pass membrane protein</topology>
    </subcellularLocation>
</comment>
<evidence type="ECO:0000256" key="5">
    <source>
        <dbReference type="ARBA" id="ARBA00023136"/>
    </source>
</evidence>
<evidence type="ECO:0000256" key="1">
    <source>
        <dbReference type="ARBA" id="ARBA00004651"/>
    </source>
</evidence>
<feature type="domain" description="Major facilitator superfamily (MFS) profile" evidence="7">
    <location>
        <begin position="1"/>
        <end position="371"/>
    </location>
</feature>
<feature type="transmembrane region" description="Helical" evidence="6">
    <location>
        <begin position="26"/>
        <end position="49"/>
    </location>
</feature>
<dbReference type="Pfam" id="PF07690">
    <property type="entry name" value="MFS_1"/>
    <property type="match status" value="2"/>
</dbReference>
<proteinExistence type="predicted"/>
<evidence type="ECO:0000313" key="9">
    <source>
        <dbReference type="Proteomes" id="UP001501666"/>
    </source>
</evidence>
<feature type="transmembrane region" description="Helical" evidence="6">
    <location>
        <begin position="342"/>
        <end position="362"/>
    </location>
</feature>
<comment type="caution">
    <text evidence="8">The sequence shown here is derived from an EMBL/GenBank/DDBJ whole genome shotgun (WGS) entry which is preliminary data.</text>
</comment>
<reference evidence="8 9" key="1">
    <citation type="journal article" date="2019" name="Int. J. Syst. Evol. Microbiol.">
        <title>The Global Catalogue of Microorganisms (GCM) 10K type strain sequencing project: providing services to taxonomists for standard genome sequencing and annotation.</title>
        <authorList>
            <consortium name="The Broad Institute Genomics Platform"/>
            <consortium name="The Broad Institute Genome Sequencing Center for Infectious Disease"/>
            <person name="Wu L."/>
            <person name="Ma J."/>
        </authorList>
    </citation>
    <scope>NUCLEOTIDE SEQUENCE [LARGE SCALE GENOMIC DNA]</scope>
    <source>
        <strain evidence="8 9">JCM 6835</strain>
    </source>
</reference>
<dbReference type="EMBL" id="BAAATE010000037">
    <property type="protein sequence ID" value="GAA2693778.1"/>
    <property type="molecule type" value="Genomic_DNA"/>
</dbReference>
<evidence type="ECO:0000256" key="6">
    <source>
        <dbReference type="SAM" id="Phobius"/>
    </source>
</evidence>
<dbReference type="PANTHER" id="PTHR43124:SF10">
    <property type="entry name" value="PURINE EFFLUX PUMP PBUE"/>
    <property type="match status" value="1"/>
</dbReference>
<feature type="transmembrane region" description="Helical" evidence="6">
    <location>
        <begin position="310"/>
        <end position="336"/>
    </location>
</feature>
<keyword evidence="4 6" id="KW-1133">Transmembrane helix</keyword>
<keyword evidence="5 6" id="KW-0472">Membrane</keyword>
<dbReference type="CDD" id="cd17324">
    <property type="entry name" value="MFS_NepI_like"/>
    <property type="match status" value="1"/>
</dbReference>
<name>A0ABN3T5C6_9ACTN</name>
<keyword evidence="3 6" id="KW-0812">Transmembrane</keyword>
<dbReference type="Gene3D" id="1.20.1250.20">
    <property type="entry name" value="MFS general substrate transporter like domains"/>
    <property type="match status" value="2"/>
</dbReference>
<dbReference type="PANTHER" id="PTHR43124">
    <property type="entry name" value="PURINE EFFLUX PUMP PBUE"/>
    <property type="match status" value="1"/>
</dbReference>
<organism evidence="8 9">
    <name type="scientific">Nonomuraea recticatena</name>
    <dbReference type="NCBI Taxonomy" id="46178"/>
    <lineage>
        <taxon>Bacteria</taxon>
        <taxon>Bacillati</taxon>
        <taxon>Actinomycetota</taxon>
        <taxon>Actinomycetes</taxon>
        <taxon>Streptosporangiales</taxon>
        <taxon>Streptosporangiaceae</taxon>
        <taxon>Nonomuraea</taxon>
    </lineage>
</organism>
<feature type="transmembrane region" description="Helical" evidence="6">
    <location>
        <begin position="190"/>
        <end position="211"/>
    </location>
</feature>
<keyword evidence="2" id="KW-1003">Cell membrane</keyword>
<protein>
    <submittedName>
        <fullName evidence="8">MFS transporter</fullName>
    </submittedName>
</protein>
<feature type="transmembrane region" description="Helical" evidence="6">
    <location>
        <begin position="148"/>
        <end position="169"/>
    </location>
</feature>
<feature type="transmembrane region" description="Helical" evidence="6">
    <location>
        <begin position="61"/>
        <end position="78"/>
    </location>
</feature>